<keyword evidence="4" id="KW-1185">Reference proteome</keyword>
<name>A0ABV5KZ22_9BACL</name>
<feature type="transmembrane region" description="Helical" evidence="1">
    <location>
        <begin position="20"/>
        <end position="44"/>
    </location>
</feature>
<comment type="caution">
    <text evidence="3">The sequence shown here is derived from an EMBL/GenBank/DDBJ whole genome shotgun (WGS) entry which is preliminary data.</text>
</comment>
<protein>
    <submittedName>
        <fullName evidence="3">YdcF family protein</fullName>
    </submittedName>
</protein>
<accession>A0ABV5KZ22</accession>
<evidence type="ECO:0000313" key="3">
    <source>
        <dbReference type="EMBL" id="MFB9330467.1"/>
    </source>
</evidence>
<dbReference type="Pfam" id="PF02698">
    <property type="entry name" value="DUF218"/>
    <property type="match status" value="1"/>
</dbReference>
<organism evidence="3 4">
    <name type="scientific">Paenibacillus aurantiacus</name>
    <dbReference type="NCBI Taxonomy" id="1936118"/>
    <lineage>
        <taxon>Bacteria</taxon>
        <taxon>Bacillati</taxon>
        <taxon>Bacillota</taxon>
        <taxon>Bacilli</taxon>
        <taxon>Bacillales</taxon>
        <taxon>Paenibacillaceae</taxon>
        <taxon>Paenibacillus</taxon>
    </lineage>
</organism>
<gene>
    <name evidence="3" type="ORF">ACFFSY_31380</name>
</gene>
<feature type="domain" description="DUF218" evidence="2">
    <location>
        <begin position="59"/>
        <end position="202"/>
    </location>
</feature>
<keyword evidence="1" id="KW-0472">Membrane</keyword>
<proteinExistence type="predicted"/>
<reference evidence="3 4" key="1">
    <citation type="submission" date="2024-09" db="EMBL/GenBank/DDBJ databases">
        <authorList>
            <person name="Sun Q."/>
            <person name="Mori K."/>
        </authorList>
    </citation>
    <scope>NUCLEOTIDE SEQUENCE [LARGE SCALE GENOMIC DNA]</scope>
    <source>
        <strain evidence="3 4">TISTR 2452</strain>
    </source>
</reference>
<dbReference type="CDD" id="cd06259">
    <property type="entry name" value="YdcF-like"/>
    <property type="match status" value="1"/>
</dbReference>
<evidence type="ECO:0000259" key="2">
    <source>
        <dbReference type="Pfam" id="PF02698"/>
    </source>
</evidence>
<dbReference type="InterPro" id="IPR003848">
    <property type="entry name" value="DUF218"/>
</dbReference>
<keyword evidence="1" id="KW-0812">Transmembrane</keyword>
<evidence type="ECO:0000256" key="1">
    <source>
        <dbReference type="SAM" id="Phobius"/>
    </source>
</evidence>
<dbReference type="InterPro" id="IPR014729">
    <property type="entry name" value="Rossmann-like_a/b/a_fold"/>
</dbReference>
<dbReference type="Gene3D" id="3.40.50.620">
    <property type="entry name" value="HUPs"/>
    <property type="match status" value="1"/>
</dbReference>
<evidence type="ECO:0000313" key="4">
    <source>
        <dbReference type="Proteomes" id="UP001589747"/>
    </source>
</evidence>
<dbReference type="EMBL" id="JBHMDO010000048">
    <property type="protein sequence ID" value="MFB9330467.1"/>
    <property type="molecule type" value="Genomic_DNA"/>
</dbReference>
<sequence length="224" mass="25410">MTAPAVKPRKKQRKKRRFRVFALLLRVTLTGFALLAFWFGYVLWRINGYEVPKPLPNADAAIVLGAALWKDKPSPGLQERLDYAYELFERGTVKHFIVSGGLDHNGSKLTEAEGMRDYLLAKGVPAERIVLENDARSTYENLRFSQPIAAKHGWKSFIIVTHDYHASRSADIAQFLGYKNTVAAGTKSVKLSVTYNQSREVLAYTKWKLDELLMRAGFQWPGSF</sequence>
<dbReference type="PANTHER" id="PTHR30336">
    <property type="entry name" value="INNER MEMBRANE PROTEIN, PROBABLE PERMEASE"/>
    <property type="match status" value="1"/>
</dbReference>
<dbReference type="InterPro" id="IPR051599">
    <property type="entry name" value="Cell_Envelope_Assoc"/>
</dbReference>
<dbReference type="RefSeq" id="WP_377501722.1">
    <property type="nucleotide sequence ID" value="NZ_JBHMDO010000048.1"/>
</dbReference>
<dbReference type="PANTHER" id="PTHR30336:SF20">
    <property type="entry name" value="DUF218 DOMAIN-CONTAINING PROTEIN"/>
    <property type="match status" value="1"/>
</dbReference>
<dbReference type="Proteomes" id="UP001589747">
    <property type="component" value="Unassembled WGS sequence"/>
</dbReference>
<keyword evidence="1" id="KW-1133">Transmembrane helix</keyword>